<proteinExistence type="predicted"/>
<name>A0AAE3GZF2_9CYAN</name>
<evidence type="ECO:0000256" key="1">
    <source>
        <dbReference type="SAM" id="MobiDB-lite"/>
    </source>
</evidence>
<keyword evidence="3" id="KW-1185">Reference proteome</keyword>
<reference evidence="2" key="1">
    <citation type="submission" date="2022-06" db="EMBL/GenBank/DDBJ databases">
        <title>New cyanobacteria of genus Symplocastrum in benthos of Lake Baikal.</title>
        <authorList>
            <person name="Sorokovikova E."/>
            <person name="Tikhonova I."/>
            <person name="Krasnopeev A."/>
            <person name="Evseev P."/>
            <person name="Gladkikh A."/>
            <person name="Belykh O."/>
        </authorList>
    </citation>
    <scope>NUCLEOTIDE SEQUENCE</scope>
    <source>
        <strain evidence="2">BBK-W-15</strain>
    </source>
</reference>
<evidence type="ECO:0000313" key="3">
    <source>
        <dbReference type="Proteomes" id="UP001204953"/>
    </source>
</evidence>
<evidence type="ECO:0000313" key="2">
    <source>
        <dbReference type="EMBL" id="MCP2732591.1"/>
    </source>
</evidence>
<protein>
    <submittedName>
        <fullName evidence="2">Uncharacterized protein</fullName>
    </submittedName>
</protein>
<comment type="caution">
    <text evidence="2">The sequence shown here is derived from an EMBL/GenBank/DDBJ whole genome shotgun (WGS) entry which is preliminary data.</text>
</comment>
<feature type="compositionally biased region" description="Polar residues" evidence="1">
    <location>
        <begin position="71"/>
        <end position="86"/>
    </location>
</feature>
<gene>
    <name evidence="2" type="ORF">NJ959_29610</name>
</gene>
<dbReference type="RefSeq" id="WP_254015296.1">
    <property type="nucleotide sequence ID" value="NZ_JAMZMM010000676.1"/>
</dbReference>
<dbReference type="AlphaFoldDB" id="A0AAE3GZF2"/>
<dbReference type="EMBL" id="JAMZMM010000676">
    <property type="protein sequence ID" value="MCP2732591.1"/>
    <property type="molecule type" value="Genomic_DNA"/>
</dbReference>
<sequence length="101" mass="11398">MKYPLIVLTAFVATIGLTIPAIAQIRTPSQDFFEQGRVQLERELQILQEETSESPQDEQKPESKPLLEVTPTPSSDTNQKPNQVETPQEKPNQKINNTPQN</sequence>
<feature type="region of interest" description="Disordered" evidence="1">
    <location>
        <begin position="48"/>
        <end position="101"/>
    </location>
</feature>
<dbReference type="Proteomes" id="UP001204953">
    <property type="component" value="Unassembled WGS sequence"/>
</dbReference>
<accession>A0AAE3GZF2</accession>
<organism evidence="2 3">
    <name type="scientific">Limnofasciculus baicalensis BBK-W-15</name>
    <dbReference type="NCBI Taxonomy" id="2699891"/>
    <lineage>
        <taxon>Bacteria</taxon>
        <taxon>Bacillati</taxon>
        <taxon>Cyanobacteriota</taxon>
        <taxon>Cyanophyceae</taxon>
        <taxon>Coleofasciculales</taxon>
        <taxon>Coleofasciculaceae</taxon>
        <taxon>Limnofasciculus</taxon>
        <taxon>Limnofasciculus baicalensis</taxon>
    </lineage>
</organism>